<dbReference type="HOGENOM" id="CLU_3388372_0_0_12"/>
<geneLocation type="plasmid" evidence="1">
    <name>unnamed</name>
</geneLocation>
<organism evidence="1">
    <name type="scientific">Borrelia miyamotoi FR64b</name>
    <dbReference type="NCBI Taxonomy" id="1292392"/>
    <lineage>
        <taxon>Bacteria</taxon>
        <taxon>Pseudomonadati</taxon>
        <taxon>Spirochaetota</taxon>
        <taxon>Spirochaetia</taxon>
        <taxon>Spirochaetales</taxon>
        <taxon>Borreliaceae</taxon>
        <taxon>Borrelia</taxon>
    </lineage>
</organism>
<dbReference type="EMBL" id="CP004238">
    <property type="protein sequence ID" value="AHH05842.1"/>
    <property type="molecule type" value="Genomic_DNA"/>
</dbReference>
<protein>
    <submittedName>
        <fullName evidence="1">Uncharacterized protein</fullName>
    </submittedName>
</protein>
<keyword evidence="1" id="KW-0614">Plasmid</keyword>
<dbReference type="AlphaFoldDB" id="W5SFZ9"/>
<reference evidence="1" key="1">
    <citation type="submission" date="2013-02" db="EMBL/GenBank/DDBJ databases">
        <title>Comparative genomics of Borrelia species.</title>
        <authorList>
            <person name="Schwan T.G."/>
            <person name="Raffel S.J."/>
            <person name="Porcella S.F."/>
        </authorList>
    </citation>
    <scope>NUCLEOTIDE SEQUENCE</scope>
    <source>
        <strain evidence="1">FR64b</strain>
        <plasmid evidence="1">unnamed</plasmid>
    </source>
</reference>
<gene>
    <name evidence="1" type="ORF">BOM_1299</name>
</gene>
<sequence>MEKNKTTSFSGHAGIIANNILANILTKGLKFE</sequence>
<proteinExistence type="predicted"/>
<name>W5SFZ9_9SPIR</name>
<evidence type="ECO:0000313" key="1">
    <source>
        <dbReference type="EMBL" id="AHH05842.1"/>
    </source>
</evidence>
<accession>W5SFZ9</accession>